<dbReference type="PANTHER" id="PTHR33885">
    <property type="entry name" value="PHAGE SHOCK PROTEIN C"/>
    <property type="match status" value="1"/>
</dbReference>
<feature type="transmembrane region" description="Helical" evidence="7">
    <location>
        <begin position="183"/>
        <end position="203"/>
    </location>
</feature>
<keyword evidence="3 7" id="KW-0812">Transmembrane</keyword>
<evidence type="ECO:0000256" key="2">
    <source>
        <dbReference type="ARBA" id="ARBA00022475"/>
    </source>
</evidence>
<feature type="region of interest" description="Disordered" evidence="6">
    <location>
        <begin position="323"/>
        <end position="355"/>
    </location>
</feature>
<evidence type="ECO:0000313" key="10">
    <source>
        <dbReference type="EMBL" id="QLJ97901.1"/>
    </source>
</evidence>
<evidence type="ECO:0000256" key="4">
    <source>
        <dbReference type="ARBA" id="ARBA00022989"/>
    </source>
</evidence>
<comment type="subcellular location">
    <subcellularLocation>
        <location evidence="1">Cell membrane</location>
        <topology evidence="1">Single-pass membrane protein</topology>
    </subcellularLocation>
</comment>
<evidence type="ECO:0000259" key="9">
    <source>
        <dbReference type="Pfam" id="PF09922"/>
    </source>
</evidence>
<feature type="transmembrane region" description="Helical" evidence="7">
    <location>
        <begin position="209"/>
        <end position="225"/>
    </location>
</feature>
<feature type="compositionally biased region" description="Pro residues" evidence="6">
    <location>
        <begin position="388"/>
        <end position="401"/>
    </location>
</feature>
<dbReference type="Pfam" id="PF09922">
    <property type="entry name" value="LiaF-like_C"/>
    <property type="match status" value="1"/>
</dbReference>
<dbReference type="GO" id="GO:0005886">
    <property type="term" value="C:plasma membrane"/>
    <property type="evidence" value="ECO:0007669"/>
    <property type="project" value="UniProtKB-SubCell"/>
</dbReference>
<feature type="transmembrane region" description="Helical" evidence="7">
    <location>
        <begin position="409"/>
        <end position="428"/>
    </location>
</feature>
<dbReference type="AlphaFoldDB" id="A0A7D5Y7J2"/>
<feature type="compositionally biased region" description="Pro residues" evidence="6">
    <location>
        <begin position="64"/>
        <end position="100"/>
    </location>
</feature>
<feature type="compositionally biased region" description="Pro residues" evidence="6">
    <location>
        <begin position="236"/>
        <end position="259"/>
    </location>
</feature>
<proteinExistence type="predicted"/>
<feature type="compositionally biased region" description="Pro residues" evidence="6">
    <location>
        <begin position="340"/>
        <end position="355"/>
    </location>
</feature>
<feature type="region of interest" description="Disordered" evidence="6">
    <location>
        <begin position="229"/>
        <end position="295"/>
    </location>
</feature>
<dbReference type="InterPro" id="IPR052027">
    <property type="entry name" value="PspC"/>
</dbReference>
<feature type="transmembrane region" description="Helical" evidence="7">
    <location>
        <begin position="440"/>
        <end position="459"/>
    </location>
</feature>
<reference evidence="10" key="1">
    <citation type="submission" date="2020-08" db="EMBL/GenBank/DDBJ databases">
        <title>A bifunctional nitrone conjugated secondary metabolite targeting the ribosome.</title>
        <authorList>
            <person name="Limbrick E.M."/>
            <person name="Graf M."/>
            <person name="Derewacz D.K."/>
            <person name="Nguyen F."/>
            <person name="Spraggins J.M."/>
            <person name="Wieland M."/>
            <person name="Ynigez-Gutierrez A.E."/>
            <person name="Reisman B.J."/>
            <person name="Zinshteyn B."/>
            <person name="McCulloch K."/>
            <person name="Iverson T.M."/>
            <person name="Green R."/>
            <person name="Wilson D.N."/>
            <person name="Bachmann B.O."/>
        </authorList>
    </citation>
    <scope>NUCLEOTIDE SEQUENCE</scope>
    <source>
        <strain evidence="10">Africana</strain>
    </source>
</reference>
<evidence type="ECO:0000256" key="7">
    <source>
        <dbReference type="SAM" id="Phobius"/>
    </source>
</evidence>
<feature type="compositionally biased region" description="Low complexity" evidence="6">
    <location>
        <begin position="26"/>
        <end position="40"/>
    </location>
</feature>
<dbReference type="PANTHER" id="PTHR33885:SF3">
    <property type="entry name" value="PHAGE SHOCK PROTEIN C"/>
    <property type="match status" value="1"/>
</dbReference>
<feature type="region of interest" description="Disordered" evidence="6">
    <location>
        <begin position="370"/>
        <end position="407"/>
    </location>
</feature>
<keyword evidence="2" id="KW-1003">Cell membrane</keyword>
<evidence type="ECO:0000256" key="3">
    <source>
        <dbReference type="ARBA" id="ARBA00022692"/>
    </source>
</evidence>
<dbReference type="EMBL" id="CP058905">
    <property type="protein sequence ID" value="QLJ97901.1"/>
    <property type="molecule type" value="Genomic_DNA"/>
</dbReference>
<feature type="compositionally biased region" description="Pro residues" evidence="6">
    <location>
        <begin position="370"/>
        <end position="379"/>
    </location>
</feature>
<sequence length="607" mass="60518">MTEEAAPPPRPGTAPPGGPPPPPAATTPADWTAPTTSGPATPAPAGPEATAAPGASPETGPAPGGWPPPDVHGTATPPPGGDGPGAGSPPPSGYGAPPPEGAGFTSRYGLVRPREGRYLAGVCAAIGRATNTDPVLWRVLLAVLGFFGGIGILVYVTAWLIIPGEGDTASPVESMLGRGRSSMSPVTVIVLSILVAVSFGYIVTDAFRAVLLGAAILIGGALLLNRDHTTAGRRTPPGPAPGPGAPATAPPGPVPPAAWPAPGLFTPPAGHEAAPRTPSVGPPVPGQPSGAPLAGQPAGVFAGHPFGAPSPGQPAAGWAAAGWAAAPGRPPAGATAGLPAWPPAPDPSAGFPPPLGAPVGSYPPVAAPTPPGYRPPFAPHGPYAKGPQPAPPPPLPPAKPPKQPKERSPLGAVTFSLIFLALGVVAVLDLLDVVEVGAAAYFAAALATIGLGLLVGTWFGRARWLIALGLVTAAALGVATVAESYDRVRGVEGDVTWAPTDRRDVADRYENNFGDAVLDLRAIDFDKQETQITVAINFGHATVVVPPNVDVTTLADVNAGDATIFGNHSEGLVGRLRESTDLGADGAGGGKLRLYIHVNAGDLEVTR</sequence>
<name>A0A7D5Y7J2_9ACTN</name>
<feature type="compositionally biased region" description="Pro residues" evidence="6">
    <location>
        <begin position="1"/>
        <end position="25"/>
    </location>
</feature>
<feature type="region of interest" description="Disordered" evidence="6">
    <location>
        <begin position="1"/>
        <end position="107"/>
    </location>
</feature>
<feature type="compositionally biased region" description="Low complexity" evidence="6">
    <location>
        <begin position="323"/>
        <end position="339"/>
    </location>
</feature>
<feature type="domain" description="Phage shock protein PspC N-terminal" evidence="8">
    <location>
        <begin position="110"/>
        <end position="164"/>
    </location>
</feature>
<evidence type="ECO:0000259" key="8">
    <source>
        <dbReference type="Pfam" id="PF04024"/>
    </source>
</evidence>
<accession>A0A7D5Y7J2</accession>
<keyword evidence="5 7" id="KW-0472">Membrane</keyword>
<gene>
    <name evidence="10" type="ORF">HZU44_24600</name>
</gene>
<feature type="domain" description="Cell wall-active antibiotics response LiaF-like C-terminal" evidence="9">
    <location>
        <begin position="510"/>
        <end position="605"/>
    </location>
</feature>
<feature type="transmembrane region" description="Helical" evidence="7">
    <location>
        <begin position="464"/>
        <end position="482"/>
    </location>
</feature>
<evidence type="ECO:0000256" key="6">
    <source>
        <dbReference type="SAM" id="MobiDB-lite"/>
    </source>
</evidence>
<feature type="transmembrane region" description="Helical" evidence="7">
    <location>
        <begin position="135"/>
        <end position="162"/>
    </location>
</feature>
<dbReference type="InterPro" id="IPR024425">
    <property type="entry name" value="LiaF-like_C"/>
</dbReference>
<keyword evidence="4 7" id="KW-1133">Transmembrane helix</keyword>
<dbReference type="InterPro" id="IPR007168">
    <property type="entry name" value="Phageshock_PspC_N"/>
</dbReference>
<feature type="compositionally biased region" description="Low complexity" evidence="6">
    <location>
        <begin position="46"/>
        <end position="61"/>
    </location>
</feature>
<protein>
    <submittedName>
        <fullName evidence="10">PspC domain-containing protein</fullName>
    </submittedName>
</protein>
<organism evidence="10">
    <name type="scientific">Micromonospora carbonacea</name>
    <dbReference type="NCBI Taxonomy" id="47853"/>
    <lineage>
        <taxon>Bacteria</taxon>
        <taxon>Bacillati</taxon>
        <taxon>Actinomycetota</taxon>
        <taxon>Actinomycetes</taxon>
        <taxon>Micromonosporales</taxon>
        <taxon>Micromonosporaceae</taxon>
        <taxon>Micromonospora</taxon>
    </lineage>
</organism>
<evidence type="ECO:0000256" key="1">
    <source>
        <dbReference type="ARBA" id="ARBA00004162"/>
    </source>
</evidence>
<dbReference type="Pfam" id="PF04024">
    <property type="entry name" value="PspC"/>
    <property type="match status" value="1"/>
</dbReference>
<evidence type="ECO:0000256" key="5">
    <source>
        <dbReference type="ARBA" id="ARBA00023136"/>
    </source>
</evidence>